<organism evidence="1">
    <name type="scientific">hydrothermal vent metagenome</name>
    <dbReference type="NCBI Taxonomy" id="652676"/>
    <lineage>
        <taxon>unclassified sequences</taxon>
        <taxon>metagenomes</taxon>
        <taxon>ecological metagenomes</taxon>
    </lineage>
</organism>
<evidence type="ECO:0000313" key="1">
    <source>
        <dbReference type="EMBL" id="VAW43435.1"/>
    </source>
</evidence>
<evidence type="ECO:0008006" key="2">
    <source>
        <dbReference type="Google" id="ProtNLM"/>
    </source>
</evidence>
<dbReference type="AlphaFoldDB" id="A0A3B0VIR4"/>
<protein>
    <recommendedName>
        <fullName evidence="2">BrnT family toxin</fullName>
    </recommendedName>
</protein>
<dbReference type="Pfam" id="PF04365">
    <property type="entry name" value="BrnT_toxin"/>
    <property type="match status" value="1"/>
</dbReference>
<name>A0A3B0VIR4_9ZZZZ</name>
<gene>
    <name evidence="1" type="ORF">MNBD_CHLOROFLEXI01-2276</name>
</gene>
<dbReference type="Gene3D" id="3.10.450.530">
    <property type="entry name" value="Ribonuclease toxin, BrnT, of type II toxin-antitoxin system"/>
    <property type="match status" value="1"/>
</dbReference>
<sequence>MDRLEFQWDHEKNRINIKKHGISFDEAKTVFYDEYAIQFFDPEHSEDEDRFLLLGTSFKLKTLVVCHCFRQEETIIRIISARKADKDEKRDYWSERK</sequence>
<reference evidence="1" key="1">
    <citation type="submission" date="2018-06" db="EMBL/GenBank/DDBJ databases">
        <authorList>
            <person name="Zhirakovskaya E."/>
        </authorList>
    </citation>
    <scope>NUCLEOTIDE SEQUENCE</scope>
</reference>
<accession>A0A3B0VIR4</accession>
<dbReference type="InterPro" id="IPR007460">
    <property type="entry name" value="BrnT_toxin"/>
</dbReference>
<dbReference type="InterPro" id="IPR038573">
    <property type="entry name" value="BrnT_sf"/>
</dbReference>
<dbReference type="EMBL" id="UOEU01001082">
    <property type="protein sequence ID" value="VAW43435.1"/>
    <property type="molecule type" value="Genomic_DNA"/>
</dbReference>
<proteinExistence type="predicted"/>